<organism evidence="1 2">
    <name type="scientific">Trifolium medium</name>
    <dbReference type="NCBI Taxonomy" id="97028"/>
    <lineage>
        <taxon>Eukaryota</taxon>
        <taxon>Viridiplantae</taxon>
        <taxon>Streptophyta</taxon>
        <taxon>Embryophyta</taxon>
        <taxon>Tracheophyta</taxon>
        <taxon>Spermatophyta</taxon>
        <taxon>Magnoliopsida</taxon>
        <taxon>eudicotyledons</taxon>
        <taxon>Gunneridae</taxon>
        <taxon>Pentapetalae</taxon>
        <taxon>rosids</taxon>
        <taxon>fabids</taxon>
        <taxon>Fabales</taxon>
        <taxon>Fabaceae</taxon>
        <taxon>Papilionoideae</taxon>
        <taxon>50 kb inversion clade</taxon>
        <taxon>NPAAA clade</taxon>
        <taxon>Hologalegina</taxon>
        <taxon>IRL clade</taxon>
        <taxon>Trifolieae</taxon>
        <taxon>Trifolium</taxon>
    </lineage>
</organism>
<dbReference type="Proteomes" id="UP000265520">
    <property type="component" value="Unassembled WGS sequence"/>
</dbReference>
<evidence type="ECO:0000313" key="1">
    <source>
        <dbReference type="EMBL" id="MCH97707.1"/>
    </source>
</evidence>
<protein>
    <submittedName>
        <fullName evidence="1">Uncharacterized protein</fullName>
    </submittedName>
</protein>
<reference evidence="1 2" key="1">
    <citation type="journal article" date="2018" name="Front. Plant Sci.">
        <title>Red Clover (Trifolium pratense) and Zigzag Clover (T. medium) - A Picture of Genomic Similarities and Differences.</title>
        <authorList>
            <person name="Dluhosova J."/>
            <person name="Istvanek J."/>
            <person name="Nedelnik J."/>
            <person name="Repkova J."/>
        </authorList>
    </citation>
    <scope>NUCLEOTIDE SEQUENCE [LARGE SCALE GENOMIC DNA]</scope>
    <source>
        <strain evidence="2">cv. 10/8</strain>
        <tissue evidence="1">Leaf</tissue>
    </source>
</reference>
<dbReference type="AlphaFoldDB" id="A0A392NCV8"/>
<evidence type="ECO:0000313" key="2">
    <source>
        <dbReference type="Proteomes" id="UP000265520"/>
    </source>
</evidence>
<proteinExistence type="predicted"/>
<sequence length="43" mass="4923">KKWTRLKEKMEKERKGLSIKKDDGDDADVSDEASGVVDLLKFL</sequence>
<keyword evidence="2" id="KW-1185">Reference proteome</keyword>
<dbReference type="EMBL" id="LXQA010035724">
    <property type="protein sequence ID" value="MCH97707.1"/>
    <property type="molecule type" value="Genomic_DNA"/>
</dbReference>
<feature type="non-terminal residue" evidence="1">
    <location>
        <position position="1"/>
    </location>
</feature>
<comment type="caution">
    <text evidence="1">The sequence shown here is derived from an EMBL/GenBank/DDBJ whole genome shotgun (WGS) entry which is preliminary data.</text>
</comment>
<name>A0A392NCV8_9FABA</name>
<accession>A0A392NCV8</accession>